<feature type="domain" description="NB-ARC" evidence="8">
    <location>
        <begin position="216"/>
        <end position="295"/>
    </location>
</feature>
<gene>
    <name evidence="12" type="ORF">PAHAL_9G045900</name>
</gene>
<evidence type="ECO:0000256" key="2">
    <source>
        <dbReference type="ARBA" id="ARBA00022614"/>
    </source>
</evidence>
<dbReference type="EMBL" id="CM008054">
    <property type="protein sequence ID" value="PVH31049.1"/>
    <property type="molecule type" value="Genomic_DNA"/>
</dbReference>
<dbReference type="InterPro" id="IPR055414">
    <property type="entry name" value="LRR_R13L4/SHOC2-like"/>
</dbReference>
<dbReference type="AlphaFoldDB" id="A0A2T8I059"/>
<sequence length="1015" mass="115491">MGVMKPLLSKLTKLLEGEYIKVKGVRKQIKFLTDELSAMSATLQMLADAEQLNPQMREWRDRLRVLAYDLEDCVDAFMIRVDGEHDGGSSFKRFFRKLRKLKACHEIANEIEELKACVIEASERHKRYAFAQSTHDSSISSIDPRLPALYVDIEKLVGMDGPKKHIIERLTMEMEGSSTEVKVVSIYGCGGLGKTALANQVYQAIKRHFLCATFVLRKHLRDKRYLVVIDDIWDAKAWEIIQLALWNNNSGSRIITTIRSAKVASCCSSQGGYVYQMEALSFADSKRLFYRRAFGSEELCYPHLEKVCHGIMEKCSGLPLALITISSLLVDQVEKDEWKRVLTTIGHALAKNPDAEDMTKILSLSYYDLPRQLRTCFLYLSIFPEDYVIAKERLVNRWIAEGFIHEEQELSAYRIGENYFNDLINRSMIQPIDIEYGQAKACLVHDIILDYIKCKAADENFITSIDSVEHQYTLEYKIHSIWTSLILSHVRSLTIFGHPIQTSLFSFKALLVLDIEASRGLNDHYITTFIEKLPHLKYLRLCSYLISTRIKQLPSTVMKLQRLAHLYVDPRIRFPDGMIGKMKSLEELAEFEVCSYEIGKSMQEFSQLTKLRTLVISWKLYCSFDSRGRQQAEDLQILVGALISKCNLHNLYIHDRRDNLPWYQPLSTGSWCPTARCTLQKLHIIFCFIDKVQNWMSSLVNLRELELQIYRTGPEDLEILGAIPSLLYLELVTFCSTNGRIFFRGNKGFRNLKHISLCIVSCGTALEFEAGSLPKVQDLKFKYCVHEMECLNDASNFGIQNLSSIAKVEVVIRGNCPSDIDNDDIVASVPNAIKAAIETLPNRPSASFITEIEPEPGQDSGCSRHPKQPTPMLDAEPASDSQGPPPLLLPASPRSRARRVRAPPGSHAMPVGSSQLMANPHWKLWATGIRKLKRLKALHEIANQIQELKACVMEATERHKRYDFAQFKHNSSTSSVDPRLQALHEDIEKLVGIDGPKKHIIELLTMEMNGPFAKT</sequence>
<evidence type="ECO:0000256" key="7">
    <source>
        <dbReference type="SAM" id="MobiDB-lite"/>
    </source>
</evidence>
<name>A0A2T8I059_9POAL</name>
<dbReference type="InterPro" id="IPR038005">
    <property type="entry name" value="RX-like_CC"/>
</dbReference>
<feature type="domain" description="Disease resistance R13L4/SHOC-2-like LRR" evidence="11">
    <location>
        <begin position="489"/>
        <end position="845"/>
    </location>
</feature>
<keyword evidence="3" id="KW-0677">Repeat</keyword>
<dbReference type="Gene3D" id="1.10.8.430">
    <property type="entry name" value="Helical domain of apoptotic protease-activating factors"/>
    <property type="match status" value="1"/>
</dbReference>
<keyword evidence="6" id="KW-0175">Coiled coil</keyword>
<feature type="domain" description="Disease resistance protein winged helix" evidence="10">
    <location>
        <begin position="382"/>
        <end position="450"/>
    </location>
</feature>
<keyword evidence="4" id="KW-0547">Nucleotide-binding</keyword>
<dbReference type="CDD" id="cd14798">
    <property type="entry name" value="RX-CC_like"/>
    <property type="match status" value="1"/>
</dbReference>
<evidence type="ECO:0000259" key="10">
    <source>
        <dbReference type="Pfam" id="PF23559"/>
    </source>
</evidence>
<dbReference type="Gene3D" id="3.40.50.300">
    <property type="entry name" value="P-loop containing nucleotide triphosphate hydrolases"/>
    <property type="match status" value="2"/>
</dbReference>
<reference evidence="12" key="1">
    <citation type="submission" date="2018-04" db="EMBL/GenBank/DDBJ databases">
        <title>WGS assembly of Panicum hallii.</title>
        <authorList>
            <person name="Lovell J."/>
            <person name="Jenkins J."/>
            <person name="Lowry D."/>
            <person name="Mamidi S."/>
            <person name="Sreedasyam A."/>
            <person name="Weng X."/>
            <person name="Barry K."/>
            <person name="Bonette J."/>
            <person name="Campitelli B."/>
            <person name="Daum C."/>
            <person name="Gordon S."/>
            <person name="Gould B."/>
            <person name="Lipzen A."/>
            <person name="Macqueen A."/>
            <person name="Palacio-Mejia J."/>
            <person name="Plott C."/>
            <person name="Shakirov E."/>
            <person name="Shu S."/>
            <person name="Yoshinaga Y."/>
            <person name="Zane M."/>
            <person name="Rokhsar D."/>
            <person name="Grimwood J."/>
            <person name="Schmutz J."/>
            <person name="Juenger T."/>
        </authorList>
    </citation>
    <scope>NUCLEOTIDE SEQUENCE [LARGE SCALE GENOMIC DNA]</scope>
    <source>
        <strain evidence="12">FIL2</strain>
    </source>
</reference>
<evidence type="ECO:0000259" key="11">
    <source>
        <dbReference type="Pfam" id="PF23598"/>
    </source>
</evidence>
<dbReference type="InterPro" id="IPR036388">
    <property type="entry name" value="WH-like_DNA-bd_sf"/>
</dbReference>
<accession>A0A2T8I059</accession>
<dbReference type="PRINTS" id="PR00364">
    <property type="entry name" value="DISEASERSIST"/>
</dbReference>
<evidence type="ECO:0000259" key="8">
    <source>
        <dbReference type="Pfam" id="PF00931"/>
    </source>
</evidence>
<dbReference type="GO" id="GO:0042742">
    <property type="term" value="P:defense response to bacterium"/>
    <property type="evidence" value="ECO:0007669"/>
    <property type="project" value="UniProtKB-ARBA"/>
</dbReference>
<dbReference type="Gramene" id="PVH31049">
    <property type="protein sequence ID" value="PVH31049"/>
    <property type="gene ID" value="PAHAL_9G045900"/>
</dbReference>
<comment type="similarity">
    <text evidence="1">Belongs to the disease resistance NB-LRR family.</text>
</comment>
<dbReference type="GO" id="GO:0002758">
    <property type="term" value="P:innate immune response-activating signaling pathway"/>
    <property type="evidence" value="ECO:0007669"/>
    <property type="project" value="UniProtKB-ARBA"/>
</dbReference>
<dbReference type="GO" id="GO:0009626">
    <property type="term" value="P:plant-type hypersensitive response"/>
    <property type="evidence" value="ECO:0007669"/>
    <property type="project" value="UniProtKB-ARBA"/>
</dbReference>
<dbReference type="Proteomes" id="UP000243499">
    <property type="component" value="Chromosome 9"/>
</dbReference>
<dbReference type="GO" id="GO:0043531">
    <property type="term" value="F:ADP binding"/>
    <property type="evidence" value="ECO:0007669"/>
    <property type="project" value="InterPro"/>
</dbReference>
<protein>
    <recommendedName>
        <fullName evidence="13">NB-ARC domain-containing protein</fullName>
    </recommendedName>
</protein>
<dbReference type="Pfam" id="PF00931">
    <property type="entry name" value="NB-ARC"/>
    <property type="match status" value="1"/>
</dbReference>
<dbReference type="InterPro" id="IPR044974">
    <property type="entry name" value="Disease_R_plants"/>
</dbReference>
<evidence type="ECO:0000256" key="5">
    <source>
        <dbReference type="ARBA" id="ARBA00022821"/>
    </source>
</evidence>
<dbReference type="InterPro" id="IPR058922">
    <property type="entry name" value="WHD_DRP"/>
</dbReference>
<dbReference type="PANTHER" id="PTHR23155">
    <property type="entry name" value="DISEASE RESISTANCE PROTEIN RP"/>
    <property type="match status" value="1"/>
</dbReference>
<dbReference type="InterPro" id="IPR041118">
    <property type="entry name" value="Rx_N"/>
</dbReference>
<dbReference type="SUPFAM" id="SSF52540">
    <property type="entry name" value="P-loop containing nucleoside triphosphate hydrolases"/>
    <property type="match status" value="1"/>
</dbReference>
<dbReference type="Pfam" id="PF18052">
    <property type="entry name" value="Rx_N"/>
    <property type="match status" value="1"/>
</dbReference>
<evidence type="ECO:0000256" key="3">
    <source>
        <dbReference type="ARBA" id="ARBA00022737"/>
    </source>
</evidence>
<evidence type="ECO:0000256" key="6">
    <source>
        <dbReference type="ARBA" id="ARBA00023054"/>
    </source>
</evidence>
<dbReference type="PANTHER" id="PTHR23155:SF1028">
    <property type="entry name" value="OS08G0174800 PROTEIN"/>
    <property type="match status" value="1"/>
</dbReference>
<dbReference type="FunFam" id="1.10.10.10:FF:000322">
    <property type="entry name" value="Probable disease resistance protein At1g63360"/>
    <property type="match status" value="1"/>
</dbReference>
<evidence type="ECO:0000313" key="12">
    <source>
        <dbReference type="EMBL" id="PVH31049.1"/>
    </source>
</evidence>
<dbReference type="InterPro" id="IPR027417">
    <property type="entry name" value="P-loop_NTPase"/>
</dbReference>
<dbReference type="Gene3D" id="1.10.10.10">
    <property type="entry name" value="Winged helix-like DNA-binding domain superfamily/Winged helix DNA-binding domain"/>
    <property type="match status" value="1"/>
</dbReference>
<evidence type="ECO:0000256" key="4">
    <source>
        <dbReference type="ARBA" id="ARBA00022741"/>
    </source>
</evidence>
<feature type="region of interest" description="Disordered" evidence="7">
    <location>
        <begin position="850"/>
        <end position="914"/>
    </location>
</feature>
<proteinExistence type="inferred from homology"/>
<dbReference type="Gene3D" id="3.80.10.10">
    <property type="entry name" value="Ribonuclease Inhibitor"/>
    <property type="match status" value="1"/>
</dbReference>
<evidence type="ECO:0000259" key="9">
    <source>
        <dbReference type="Pfam" id="PF18052"/>
    </source>
</evidence>
<dbReference type="Pfam" id="PF23559">
    <property type="entry name" value="WHD_DRP"/>
    <property type="match status" value="1"/>
</dbReference>
<organism evidence="12">
    <name type="scientific">Panicum hallii</name>
    <dbReference type="NCBI Taxonomy" id="206008"/>
    <lineage>
        <taxon>Eukaryota</taxon>
        <taxon>Viridiplantae</taxon>
        <taxon>Streptophyta</taxon>
        <taxon>Embryophyta</taxon>
        <taxon>Tracheophyta</taxon>
        <taxon>Spermatophyta</taxon>
        <taxon>Magnoliopsida</taxon>
        <taxon>Liliopsida</taxon>
        <taxon>Poales</taxon>
        <taxon>Poaceae</taxon>
        <taxon>PACMAD clade</taxon>
        <taxon>Panicoideae</taxon>
        <taxon>Panicodae</taxon>
        <taxon>Paniceae</taxon>
        <taxon>Panicinae</taxon>
        <taxon>Panicum</taxon>
        <taxon>Panicum sect. Panicum</taxon>
    </lineage>
</organism>
<feature type="domain" description="Disease resistance N-terminal" evidence="9">
    <location>
        <begin position="3"/>
        <end position="90"/>
    </location>
</feature>
<dbReference type="Pfam" id="PF23598">
    <property type="entry name" value="LRR_14"/>
    <property type="match status" value="1"/>
</dbReference>
<dbReference type="Gene3D" id="1.20.5.4130">
    <property type="match status" value="1"/>
</dbReference>
<dbReference type="InterPro" id="IPR032675">
    <property type="entry name" value="LRR_dom_sf"/>
</dbReference>
<dbReference type="SUPFAM" id="SSF52047">
    <property type="entry name" value="RNI-like"/>
    <property type="match status" value="1"/>
</dbReference>
<dbReference type="InterPro" id="IPR042197">
    <property type="entry name" value="Apaf_helical"/>
</dbReference>
<evidence type="ECO:0008006" key="13">
    <source>
        <dbReference type="Google" id="ProtNLM"/>
    </source>
</evidence>
<keyword evidence="5" id="KW-0611">Plant defense</keyword>
<dbReference type="InterPro" id="IPR002182">
    <property type="entry name" value="NB-ARC"/>
</dbReference>
<keyword evidence="2" id="KW-0433">Leucine-rich repeat</keyword>
<evidence type="ECO:0000256" key="1">
    <source>
        <dbReference type="ARBA" id="ARBA00008894"/>
    </source>
</evidence>